<proteinExistence type="predicted"/>
<organism evidence="1 2">
    <name type="scientific">Halalkalibacter alkaliphilus</name>
    <dbReference type="NCBI Taxonomy" id="2917993"/>
    <lineage>
        <taxon>Bacteria</taxon>
        <taxon>Bacillati</taxon>
        <taxon>Bacillota</taxon>
        <taxon>Bacilli</taxon>
        <taxon>Bacillales</taxon>
        <taxon>Bacillaceae</taxon>
        <taxon>Halalkalibacter</taxon>
    </lineage>
</organism>
<dbReference type="Proteomes" id="UP001139150">
    <property type="component" value="Unassembled WGS sequence"/>
</dbReference>
<dbReference type="EMBL" id="JAKRYL010000002">
    <property type="protein sequence ID" value="MCL7745981.1"/>
    <property type="molecule type" value="Genomic_DNA"/>
</dbReference>
<name>A0A9X2A612_9BACI</name>
<dbReference type="PANTHER" id="PTHR17985">
    <property type="entry name" value="SER/THR-RICH PROTEIN T10 IN DGCR REGION"/>
    <property type="match status" value="1"/>
</dbReference>
<accession>A0A9X2A612</accession>
<keyword evidence="2" id="KW-1185">Reference proteome</keyword>
<sequence>MCLLAIGLHVHSEYDVVLVSNRDEFFNRATERAHLWTGDTAVVAGRDLEKGGTWLGVTKSGRLAAVTNVREQRSVEGMKSRGALVTDFLLHNDEPEAYVRKVLQEKDLYQGFNLITGEGDQWLYSSNRADSERLESGLHVVSNAQLNTDWPKARKLKEKLSDVFLESMNEECLIERCMDILKDERLFHDDQLPSTGVPIEIERMLSPIFIKGFNYGTRASTVILFSKKGFIRFIEQGYGPNGKSLDKVDMLFET</sequence>
<dbReference type="AlphaFoldDB" id="A0A9X2A612"/>
<dbReference type="InterPro" id="IPR008551">
    <property type="entry name" value="TANGO2"/>
</dbReference>
<comment type="caution">
    <text evidence="1">The sequence shown here is derived from an EMBL/GenBank/DDBJ whole genome shotgun (WGS) entry which is preliminary data.</text>
</comment>
<gene>
    <name evidence="1" type="ORF">MF646_02485</name>
</gene>
<dbReference type="PANTHER" id="PTHR17985:SF8">
    <property type="entry name" value="TRANSPORT AND GOLGI ORGANIZATION PROTEIN 2 HOMOLOG"/>
    <property type="match status" value="1"/>
</dbReference>
<protein>
    <submittedName>
        <fullName evidence="1">NRDE family protein</fullName>
    </submittedName>
</protein>
<evidence type="ECO:0000313" key="2">
    <source>
        <dbReference type="Proteomes" id="UP001139150"/>
    </source>
</evidence>
<dbReference type="RefSeq" id="WP_250094912.1">
    <property type="nucleotide sequence ID" value="NZ_JAKRYL010000002.1"/>
</dbReference>
<evidence type="ECO:0000313" key="1">
    <source>
        <dbReference type="EMBL" id="MCL7745981.1"/>
    </source>
</evidence>
<dbReference type="Pfam" id="PF05742">
    <property type="entry name" value="TANGO2"/>
    <property type="match status" value="1"/>
</dbReference>
<reference evidence="1" key="1">
    <citation type="submission" date="2022-02" db="EMBL/GenBank/DDBJ databases">
        <title>Halalkalibacter sp. nov. isolated from Lonar Lake, India.</title>
        <authorList>
            <person name="Joshi A."/>
            <person name="Thite S."/>
            <person name="Lodha T."/>
        </authorList>
    </citation>
    <scope>NUCLEOTIDE SEQUENCE</scope>
    <source>
        <strain evidence="1">MEB205</strain>
    </source>
</reference>